<evidence type="ECO:0000256" key="4">
    <source>
        <dbReference type="ARBA" id="ARBA00023163"/>
    </source>
</evidence>
<feature type="domain" description="HTH lysR-type" evidence="5">
    <location>
        <begin position="22"/>
        <end position="79"/>
    </location>
</feature>
<dbReference type="InterPro" id="IPR036390">
    <property type="entry name" value="WH_DNA-bd_sf"/>
</dbReference>
<dbReference type="GO" id="GO:0003700">
    <property type="term" value="F:DNA-binding transcription factor activity"/>
    <property type="evidence" value="ECO:0007669"/>
    <property type="project" value="InterPro"/>
</dbReference>
<comment type="similarity">
    <text evidence="1">Belongs to the LysR transcriptional regulatory family.</text>
</comment>
<keyword evidence="2" id="KW-0805">Transcription regulation</keyword>
<evidence type="ECO:0000313" key="7">
    <source>
        <dbReference type="Proteomes" id="UP000033099"/>
    </source>
</evidence>
<dbReference type="Pfam" id="PF03466">
    <property type="entry name" value="LysR_substrate"/>
    <property type="match status" value="1"/>
</dbReference>
<dbReference type="Proteomes" id="UP000033099">
    <property type="component" value="Chromosome"/>
</dbReference>
<dbReference type="Gene3D" id="3.40.190.10">
    <property type="entry name" value="Periplasmic binding protein-like II"/>
    <property type="match status" value="2"/>
</dbReference>
<evidence type="ECO:0000259" key="5">
    <source>
        <dbReference type="PROSITE" id="PS50931"/>
    </source>
</evidence>
<dbReference type="AlphaFoldDB" id="A0AAU8TUR8"/>
<evidence type="ECO:0000256" key="2">
    <source>
        <dbReference type="ARBA" id="ARBA00023015"/>
    </source>
</evidence>
<proteinExistence type="inferred from homology"/>
<reference evidence="6 7" key="1">
    <citation type="journal article" date="2015" name="Genome Announc.">
        <title>Complete Genome Sequence of Biocontrol Strain Pseudomonas fluorescens LBUM223.</title>
        <authorList>
            <person name="Roquigny R."/>
            <person name="Arseneault T."/>
            <person name="Gadkar V.J."/>
            <person name="Novinscak A."/>
            <person name="Joly D.L."/>
            <person name="Filion M."/>
        </authorList>
    </citation>
    <scope>NUCLEOTIDE SEQUENCE [LARGE SCALE GENOMIC DNA]</scope>
    <source>
        <strain evidence="6 7">LBUM223</strain>
    </source>
</reference>
<dbReference type="InterPro" id="IPR000847">
    <property type="entry name" value="LysR_HTH_N"/>
</dbReference>
<evidence type="ECO:0000256" key="1">
    <source>
        <dbReference type="ARBA" id="ARBA00009437"/>
    </source>
</evidence>
<dbReference type="PANTHER" id="PTHR30118:SF15">
    <property type="entry name" value="TRANSCRIPTIONAL REGULATORY PROTEIN"/>
    <property type="match status" value="1"/>
</dbReference>
<keyword evidence="4" id="KW-0804">Transcription</keyword>
<keyword evidence="3" id="KW-0238">DNA-binding</keyword>
<dbReference type="InterPro" id="IPR036388">
    <property type="entry name" value="WH-like_DNA-bd_sf"/>
</dbReference>
<dbReference type="Pfam" id="PF00126">
    <property type="entry name" value="HTH_1"/>
    <property type="match status" value="1"/>
</dbReference>
<name>A0AAU8TUR8_9PSED</name>
<sequence>MRAWARQSRCRRQSTGDLRAQVDLNLLKTFEALHDESSASRAALRLGVTQSAISAGLRRLREVYGDPLFIRTGRGLAPTLRANQLKPVISEALDRCRQSLAMINPDNLHYEGRSVVLGLSDDFEIAYGRRLMDAIAQSLPKLRVIFRQTHSQIVAGALLDRNLDLAVTAGGFAERRLSRQVLGEGDYRCLVDPSSLAPGQQRIDLEEFVAREHVLVSSGGFIGITDEGLAAQGLRRQVCASTSHFAALPYLLKGSAAVATIPGHAAQAIAQMTGLQVLPCPLALPRYPVELGWRTQTQLDPLLLKVREAVVACFTSPPPSAC</sequence>
<dbReference type="InterPro" id="IPR005119">
    <property type="entry name" value="LysR_subst-bd"/>
</dbReference>
<dbReference type="EMBL" id="CP011117">
    <property type="protein sequence ID" value="AKA86343.1"/>
    <property type="molecule type" value="Genomic_DNA"/>
</dbReference>
<dbReference type="InterPro" id="IPR050389">
    <property type="entry name" value="LysR-type_TF"/>
</dbReference>
<dbReference type="CDD" id="cd08464">
    <property type="entry name" value="PBP2_DntR_like_2"/>
    <property type="match status" value="1"/>
</dbReference>
<evidence type="ECO:0000256" key="3">
    <source>
        <dbReference type="ARBA" id="ARBA00023125"/>
    </source>
</evidence>
<evidence type="ECO:0000313" key="6">
    <source>
        <dbReference type="EMBL" id="AKA86343.1"/>
    </source>
</evidence>
<dbReference type="KEGG" id="pfb:VO64_5797"/>
<dbReference type="GO" id="GO:0003677">
    <property type="term" value="F:DNA binding"/>
    <property type="evidence" value="ECO:0007669"/>
    <property type="project" value="UniProtKB-KW"/>
</dbReference>
<gene>
    <name evidence="6" type="ORF">VO64_5797</name>
</gene>
<dbReference type="SUPFAM" id="SSF53850">
    <property type="entry name" value="Periplasmic binding protein-like II"/>
    <property type="match status" value="1"/>
</dbReference>
<dbReference type="PANTHER" id="PTHR30118">
    <property type="entry name" value="HTH-TYPE TRANSCRIPTIONAL REGULATOR LEUO-RELATED"/>
    <property type="match status" value="1"/>
</dbReference>
<organism evidence="6 7">
    <name type="scientific">Pseudomonas synxantha</name>
    <dbReference type="NCBI Taxonomy" id="47883"/>
    <lineage>
        <taxon>Bacteria</taxon>
        <taxon>Pseudomonadati</taxon>
        <taxon>Pseudomonadota</taxon>
        <taxon>Gammaproteobacteria</taxon>
        <taxon>Pseudomonadales</taxon>
        <taxon>Pseudomonadaceae</taxon>
        <taxon>Pseudomonas</taxon>
    </lineage>
</organism>
<protein>
    <submittedName>
        <fullName evidence="6">Transcriptional regulator in custer with plant-induced nitrilase</fullName>
    </submittedName>
</protein>
<dbReference type="PRINTS" id="PR00039">
    <property type="entry name" value="HTHLYSR"/>
</dbReference>
<dbReference type="SUPFAM" id="SSF46785">
    <property type="entry name" value="Winged helix' DNA-binding domain"/>
    <property type="match status" value="1"/>
</dbReference>
<dbReference type="PROSITE" id="PS50931">
    <property type="entry name" value="HTH_LYSR"/>
    <property type="match status" value="1"/>
</dbReference>
<accession>A0AAU8TUR8</accession>
<dbReference type="Gene3D" id="1.10.10.10">
    <property type="entry name" value="Winged helix-like DNA-binding domain superfamily/Winged helix DNA-binding domain"/>
    <property type="match status" value="1"/>
</dbReference>